<dbReference type="Proteomes" id="UP000499080">
    <property type="component" value="Unassembled WGS sequence"/>
</dbReference>
<comment type="caution">
    <text evidence="1">The sequence shown here is derived from an EMBL/GenBank/DDBJ whole genome shotgun (WGS) entry which is preliminary data.</text>
</comment>
<keyword evidence="2" id="KW-1185">Reference proteome</keyword>
<name>A0A4Y2S9S7_ARAVE</name>
<dbReference type="EMBL" id="BGPR01020564">
    <property type="protein sequence ID" value="GBN84974.1"/>
    <property type="molecule type" value="Genomic_DNA"/>
</dbReference>
<protein>
    <submittedName>
        <fullName evidence="1">Uncharacterized protein</fullName>
    </submittedName>
</protein>
<accession>A0A4Y2S9S7</accession>
<sequence length="146" mass="16227">MQLSGNSWSAEAGVLMAFAGRRLTPPVEGMHYHRRRASPNHYCTHQGSETPFTYPAASHPYTRDNHKRSCPILLNHPGLLNDSRCNSSSTEAGVLMAISGHGPTPPEGGSYCNWRVDLDPHHYYTHRQERESAYLSSGIRTRGAPK</sequence>
<reference evidence="1 2" key="1">
    <citation type="journal article" date="2019" name="Sci. Rep.">
        <title>Orb-weaving spider Araneus ventricosus genome elucidates the spidroin gene catalogue.</title>
        <authorList>
            <person name="Kono N."/>
            <person name="Nakamura H."/>
            <person name="Ohtoshi R."/>
            <person name="Moran D.A.P."/>
            <person name="Shinohara A."/>
            <person name="Yoshida Y."/>
            <person name="Fujiwara M."/>
            <person name="Mori M."/>
            <person name="Tomita M."/>
            <person name="Arakawa K."/>
        </authorList>
    </citation>
    <scope>NUCLEOTIDE SEQUENCE [LARGE SCALE GENOMIC DNA]</scope>
</reference>
<gene>
    <name evidence="1" type="ORF">AVEN_197938_1</name>
</gene>
<dbReference type="AlphaFoldDB" id="A0A4Y2S9S7"/>
<evidence type="ECO:0000313" key="1">
    <source>
        <dbReference type="EMBL" id="GBN84974.1"/>
    </source>
</evidence>
<organism evidence="1 2">
    <name type="scientific">Araneus ventricosus</name>
    <name type="common">Orbweaver spider</name>
    <name type="synonym">Epeira ventricosa</name>
    <dbReference type="NCBI Taxonomy" id="182803"/>
    <lineage>
        <taxon>Eukaryota</taxon>
        <taxon>Metazoa</taxon>
        <taxon>Ecdysozoa</taxon>
        <taxon>Arthropoda</taxon>
        <taxon>Chelicerata</taxon>
        <taxon>Arachnida</taxon>
        <taxon>Araneae</taxon>
        <taxon>Araneomorphae</taxon>
        <taxon>Entelegynae</taxon>
        <taxon>Araneoidea</taxon>
        <taxon>Araneidae</taxon>
        <taxon>Araneus</taxon>
    </lineage>
</organism>
<proteinExistence type="predicted"/>
<evidence type="ECO:0000313" key="2">
    <source>
        <dbReference type="Proteomes" id="UP000499080"/>
    </source>
</evidence>